<dbReference type="InterPro" id="IPR008979">
    <property type="entry name" value="Galactose-bd-like_sf"/>
</dbReference>
<gene>
    <name evidence="15" type="ORF">IW245_004697</name>
</gene>
<dbReference type="SUPFAM" id="SSF55486">
    <property type="entry name" value="Metalloproteases ('zincins'), catalytic domain"/>
    <property type="match status" value="1"/>
</dbReference>
<dbReference type="EMBL" id="JADOUF010000001">
    <property type="protein sequence ID" value="MBG6138503.1"/>
    <property type="molecule type" value="Genomic_DNA"/>
</dbReference>
<proteinExistence type="inferred from homology"/>
<dbReference type="Gene3D" id="1.10.390.10">
    <property type="entry name" value="Neutral Protease Domain 2"/>
    <property type="match status" value="1"/>
</dbReference>
<comment type="similarity">
    <text evidence="3">Belongs to the peptidase M36 family.</text>
</comment>
<evidence type="ECO:0000256" key="5">
    <source>
        <dbReference type="ARBA" id="ARBA00022670"/>
    </source>
</evidence>
<evidence type="ECO:0000256" key="10">
    <source>
        <dbReference type="ARBA" id="ARBA00023049"/>
    </source>
</evidence>
<dbReference type="RefSeq" id="WP_197005252.1">
    <property type="nucleotide sequence ID" value="NZ_BONS01000025.1"/>
</dbReference>
<dbReference type="InterPro" id="IPR027268">
    <property type="entry name" value="Peptidase_M4/M1_CTD_sf"/>
</dbReference>
<feature type="signal peptide" evidence="13">
    <location>
        <begin position="1"/>
        <end position="35"/>
    </location>
</feature>
<keyword evidence="7 13" id="KW-0732">Signal</keyword>
<evidence type="ECO:0000256" key="4">
    <source>
        <dbReference type="ARBA" id="ARBA00022525"/>
    </source>
</evidence>
<dbReference type="GO" id="GO:0004222">
    <property type="term" value="F:metalloendopeptidase activity"/>
    <property type="evidence" value="ECO:0007669"/>
    <property type="project" value="InterPro"/>
</dbReference>
<dbReference type="PROSITE" id="PS50022">
    <property type="entry name" value="FA58C_3"/>
    <property type="match status" value="1"/>
</dbReference>
<dbReference type="Proteomes" id="UP000622552">
    <property type="component" value="Unassembled WGS sequence"/>
</dbReference>
<dbReference type="InterPro" id="IPR050371">
    <property type="entry name" value="Fungal_virulence_M36"/>
</dbReference>
<evidence type="ECO:0000256" key="8">
    <source>
        <dbReference type="ARBA" id="ARBA00022801"/>
    </source>
</evidence>
<dbReference type="InterPro" id="IPR000421">
    <property type="entry name" value="FA58C"/>
</dbReference>
<dbReference type="InterPro" id="IPR011096">
    <property type="entry name" value="FTP_domain"/>
</dbReference>
<keyword evidence="5" id="KW-0645">Protease</keyword>
<reference evidence="15" key="1">
    <citation type="submission" date="2020-11" db="EMBL/GenBank/DDBJ databases">
        <title>Sequencing the genomes of 1000 actinobacteria strains.</title>
        <authorList>
            <person name="Klenk H.-P."/>
        </authorList>
    </citation>
    <scope>NUCLEOTIDE SEQUENCE</scope>
    <source>
        <strain evidence="15">DSM 45356</strain>
    </source>
</reference>
<feature type="chain" id="PRO_5039282284" description="F5/8 type C domain-containing protein" evidence="13">
    <location>
        <begin position="36"/>
        <end position="963"/>
    </location>
</feature>
<dbReference type="Pfam" id="PF02128">
    <property type="entry name" value="Peptidase_M36"/>
    <property type="match status" value="1"/>
</dbReference>
<evidence type="ECO:0000313" key="16">
    <source>
        <dbReference type="Proteomes" id="UP000622552"/>
    </source>
</evidence>
<evidence type="ECO:0000256" key="1">
    <source>
        <dbReference type="ARBA" id="ARBA00001947"/>
    </source>
</evidence>
<name>A0A8J7GKS8_9ACTN</name>
<keyword evidence="11" id="KW-0865">Zymogen</keyword>
<dbReference type="PANTHER" id="PTHR33478:SF1">
    <property type="entry name" value="EXTRACELLULAR METALLOPROTEINASE MEP"/>
    <property type="match status" value="1"/>
</dbReference>
<evidence type="ECO:0000259" key="14">
    <source>
        <dbReference type="PROSITE" id="PS50022"/>
    </source>
</evidence>
<accession>A0A8J7GKS8</accession>
<keyword evidence="8" id="KW-0378">Hydrolase</keyword>
<dbReference type="PRINTS" id="PR00999">
    <property type="entry name" value="FUNGALYSIN"/>
</dbReference>
<evidence type="ECO:0000256" key="7">
    <source>
        <dbReference type="ARBA" id="ARBA00022729"/>
    </source>
</evidence>
<dbReference type="SUPFAM" id="SSF49464">
    <property type="entry name" value="Carboxypeptidase regulatory domain-like"/>
    <property type="match status" value="1"/>
</dbReference>
<evidence type="ECO:0000256" key="11">
    <source>
        <dbReference type="ARBA" id="ARBA00023145"/>
    </source>
</evidence>
<dbReference type="Gene3D" id="3.10.170.10">
    <property type="match status" value="1"/>
</dbReference>
<protein>
    <recommendedName>
        <fullName evidence="14">F5/8 type C domain-containing protein</fullName>
    </recommendedName>
</protein>
<dbReference type="AlphaFoldDB" id="A0A8J7GKS8"/>
<dbReference type="InterPro" id="IPR008969">
    <property type="entry name" value="CarboxyPept-like_regulatory"/>
</dbReference>
<feature type="domain" description="F5/8 type C" evidence="14">
    <location>
        <begin position="789"/>
        <end position="893"/>
    </location>
</feature>
<evidence type="ECO:0000313" key="15">
    <source>
        <dbReference type="EMBL" id="MBG6138503.1"/>
    </source>
</evidence>
<evidence type="ECO:0000256" key="3">
    <source>
        <dbReference type="ARBA" id="ARBA00006006"/>
    </source>
</evidence>
<feature type="region of interest" description="Disordered" evidence="12">
    <location>
        <begin position="429"/>
        <end position="465"/>
    </location>
</feature>
<dbReference type="PANTHER" id="PTHR33478">
    <property type="entry name" value="EXTRACELLULAR METALLOPROTEINASE MEP"/>
    <property type="match status" value="1"/>
</dbReference>
<dbReference type="Gene3D" id="2.60.120.260">
    <property type="entry name" value="Galactose-binding domain-like"/>
    <property type="match status" value="1"/>
</dbReference>
<evidence type="ECO:0000256" key="6">
    <source>
        <dbReference type="ARBA" id="ARBA00022723"/>
    </source>
</evidence>
<keyword evidence="4" id="KW-0964">Secreted</keyword>
<dbReference type="Gene3D" id="2.60.40.1120">
    <property type="entry name" value="Carboxypeptidase-like, regulatory domain"/>
    <property type="match status" value="1"/>
</dbReference>
<dbReference type="Pfam" id="PF07504">
    <property type="entry name" value="FTP"/>
    <property type="match status" value="1"/>
</dbReference>
<comment type="cofactor">
    <cofactor evidence="1">
        <name>Zn(2+)</name>
        <dbReference type="ChEBI" id="CHEBI:29105"/>
    </cofactor>
</comment>
<comment type="subcellular location">
    <subcellularLocation>
        <location evidence="2">Secreted</location>
    </subcellularLocation>
</comment>
<evidence type="ECO:0000256" key="12">
    <source>
        <dbReference type="SAM" id="MobiDB-lite"/>
    </source>
</evidence>
<evidence type="ECO:0000256" key="2">
    <source>
        <dbReference type="ARBA" id="ARBA00004613"/>
    </source>
</evidence>
<keyword evidence="6" id="KW-0479">Metal-binding</keyword>
<evidence type="ECO:0000256" key="9">
    <source>
        <dbReference type="ARBA" id="ARBA00022833"/>
    </source>
</evidence>
<dbReference type="InterPro" id="IPR001842">
    <property type="entry name" value="Peptidase_M36"/>
</dbReference>
<dbReference type="SUPFAM" id="SSF49785">
    <property type="entry name" value="Galactose-binding domain-like"/>
    <property type="match status" value="1"/>
</dbReference>
<evidence type="ECO:0000256" key="13">
    <source>
        <dbReference type="SAM" id="SignalP"/>
    </source>
</evidence>
<dbReference type="GO" id="GO:0005615">
    <property type="term" value="C:extracellular space"/>
    <property type="evidence" value="ECO:0007669"/>
    <property type="project" value="InterPro"/>
</dbReference>
<organism evidence="15 16">
    <name type="scientific">Longispora fulva</name>
    <dbReference type="NCBI Taxonomy" id="619741"/>
    <lineage>
        <taxon>Bacteria</taxon>
        <taxon>Bacillati</taxon>
        <taxon>Actinomycetota</taxon>
        <taxon>Actinomycetes</taxon>
        <taxon>Micromonosporales</taxon>
        <taxon>Micromonosporaceae</taxon>
        <taxon>Longispora</taxon>
    </lineage>
</organism>
<sequence length="963" mass="99801">MALPSPSAPRRRLPYGRLIPAVAAVLAAGVAPAVAHGDPGLSPHGALAPISSFGDSAKGDKGEFFDSRTASASQRTLQLKSAALAAAPRPGLRALKAELGVQGTVDLDPLTGTPRTVSKLDGFLAGPSKGNPAQIAINYVREHADAFGLKNADIEGLVLRQEYIDVVGSHHLSFVQKVNGVTVFNNGLKAHVAKDGSLISIDGSPVAGLPTGFAAPKVNATAARGTALKDVGGDAKAPVTKDSTATQVVFQTAAGPRLAWQVSVRPAKGEHYLHVLDAETGQVLYRKSLVDHEADPKQATGNTWNYFPGALRGGDSEENTLSGLPKDAKNLSGQNAHVYLDLNNNNIADADEEVGPNTDGTFKYDFKNFIKTDGAPCSSHYQCSWNPATAGSWRTNANQNAVQLYYFLGKFHDHLEAAPIGFTREAGNFDARDGDPVQGEAMDGANSDNGMPGGNANNANMDTPADGSSPRMQMYLFYNDGNFPWLSANSGDSADIVYHEYTHGLSNRLVVDANGMSTLGNVQAGSMGEAWSDWYAMDLLVKEGSQPDRKLAADLRLGDFVGHGLDGIRSQPIDCKVGTTDPACPGGAKSGPGGYTYGDFGKISAGGPEVHADGEIWVETLWDLRCEVGSEVAESLVTRAMELSPSNPSYLDERNAILLADTVVFGGKYHGVIWKTFAARGMGYFAGSINGDDTAPTEDFSLPPAPGTPQGTVSGTVTDNVTGAPVAGVSISFGGHTGTIGGNLNAVTAADGTYTISGVTYGTYTKFSAVGGGYDTVAGPRTVNAPTATANFALAREWASVGGGAAISGFNGPDFGAGCNQVALIDQSLGSGWVSNTEFTGPTSIKSRYAIIKLPVAVNVTSLIINPTSACGVGGSATVGDYQLESSTDGATWKVAATGHFGVPQRGKNVTIPLNAGTSAGVKFFRYTMLSNQLADVGGACPGPFGGCSYVSTSELSVYGSAS</sequence>
<keyword evidence="10" id="KW-0482">Metalloprotease</keyword>
<keyword evidence="9" id="KW-0862">Zinc</keyword>
<comment type="caution">
    <text evidence="15">The sequence shown here is derived from an EMBL/GenBank/DDBJ whole genome shotgun (WGS) entry which is preliminary data.</text>
</comment>
<keyword evidence="16" id="KW-1185">Reference proteome</keyword>
<dbReference type="GO" id="GO:0008270">
    <property type="term" value="F:zinc ion binding"/>
    <property type="evidence" value="ECO:0007669"/>
    <property type="project" value="InterPro"/>
</dbReference>
<dbReference type="GO" id="GO:0006508">
    <property type="term" value="P:proteolysis"/>
    <property type="evidence" value="ECO:0007669"/>
    <property type="project" value="UniProtKB-KW"/>
</dbReference>